<dbReference type="CDD" id="cd02228">
    <property type="entry name" value="cupin_EutQ"/>
    <property type="match status" value="1"/>
</dbReference>
<accession>A0A415DXA1</accession>
<dbReference type="STRING" id="1776384.GCA_900086585_00195"/>
<dbReference type="InterPro" id="IPR014710">
    <property type="entry name" value="RmlC-like_jellyroll"/>
</dbReference>
<evidence type="ECO:0000313" key="2">
    <source>
        <dbReference type="Proteomes" id="UP000284841"/>
    </source>
</evidence>
<reference evidence="1 2" key="1">
    <citation type="submission" date="2018-08" db="EMBL/GenBank/DDBJ databases">
        <title>A genome reference for cultivated species of the human gut microbiota.</title>
        <authorList>
            <person name="Zou Y."/>
            <person name="Xue W."/>
            <person name="Luo G."/>
        </authorList>
    </citation>
    <scope>NUCLEOTIDE SEQUENCE [LARGE SCALE GENOMIC DNA]</scope>
    <source>
        <strain evidence="1 2">AM07-24</strain>
    </source>
</reference>
<dbReference type="InterPro" id="IPR010424">
    <property type="entry name" value="EutQ"/>
</dbReference>
<dbReference type="Pfam" id="PF06249">
    <property type="entry name" value="EutQ"/>
    <property type="match status" value="1"/>
</dbReference>
<sequence>MEVNNELIYKIVKQVLAEGMPDSKGDDFEKHIDPTGVITIKTETVKCQTFDVGVPAKVKLLDVVTLEESPRLGCGILEIDHSTYPWTLTYDEFYYVVEGILDIVVEGRHNLGYQGDILHIPKGTSICFSSPETCRAVYFTYPADWENAEI</sequence>
<dbReference type="Proteomes" id="UP000284841">
    <property type="component" value="Unassembled WGS sequence"/>
</dbReference>
<evidence type="ECO:0000313" key="1">
    <source>
        <dbReference type="EMBL" id="RHJ85188.1"/>
    </source>
</evidence>
<protein>
    <submittedName>
        <fullName evidence="1">DUF861 domain-containing protein</fullName>
    </submittedName>
</protein>
<dbReference type="Gene3D" id="2.60.120.10">
    <property type="entry name" value="Jelly Rolls"/>
    <property type="match status" value="1"/>
</dbReference>
<dbReference type="InterPro" id="IPR011051">
    <property type="entry name" value="RmlC_Cupin_sf"/>
</dbReference>
<dbReference type="PANTHER" id="PTHR36169">
    <property type="entry name" value="ETHANOLAMINE UTILIZATION PROTEIN EUTQ"/>
    <property type="match status" value="1"/>
</dbReference>
<name>A0A415DXA1_9FIRM</name>
<dbReference type="SUPFAM" id="SSF51182">
    <property type="entry name" value="RmlC-like cupins"/>
    <property type="match status" value="1"/>
</dbReference>
<comment type="caution">
    <text evidence="1">The sequence shown here is derived from an EMBL/GenBank/DDBJ whole genome shotgun (WGS) entry which is preliminary data.</text>
</comment>
<dbReference type="AlphaFoldDB" id="A0A415DXA1"/>
<dbReference type="GeneID" id="83002623"/>
<gene>
    <name evidence="1" type="ORF">DW099_15940</name>
</gene>
<dbReference type="PANTHER" id="PTHR36169:SF1">
    <property type="entry name" value="ACETATE KINASE EUTQ"/>
    <property type="match status" value="1"/>
</dbReference>
<proteinExistence type="predicted"/>
<keyword evidence="2" id="KW-1185">Reference proteome</keyword>
<dbReference type="EMBL" id="QRMS01000005">
    <property type="protein sequence ID" value="RHJ85188.1"/>
    <property type="molecule type" value="Genomic_DNA"/>
</dbReference>
<organism evidence="1 2">
    <name type="scientific">Emergencia timonensis</name>
    <dbReference type="NCBI Taxonomy" id="1776384"/>
    <lineage>
        <taxon>Bacteria</taxon>
        <taxon>Bacillati</taxon>
        <taxon>Bacillota</taxon>
        <taxon>Clostridia</taxon>
        <taxon>Peptostreptococcales</taxon>
        <taxon>Anaerovoracaceae</taxon>
        <taxon>Emergencia</taxon>
    </lineage>
</organism>
<dbReference type="OrthoDB" id="3828611at2"/>
<dbReference type="RefSeq" id="WP_067532593.1">
    <property type="nucleotide sequence ID" value="NZ_AP025567.1"/>
</dbReference>